<feature type="transmembrane region" description="Helical" evidence="6">
    <location>
        <begin position="286"/>
        <end position="306"/>
    </location>
</feature>
<evidence type="ECO:0000313" key="8">
    <source>
        <dbReference type="Proteomes" id="UP000217265"/>
    </source>
</evidence>
<feature type="transmembrane region" description="Helical" evidence="6">
    <location>
        <begin position="101"/>
        <end position="124"/>
    </location>
</feature>
<evidence type="ECO:0000256" key="2">
    <source>
        <dbReference type="ARBA" id="ARBA00022475"/>
    </source>
</evidence>
<organism evidence="7 8">
    <name type="scientific">Nibricoccus aquaticus</name>
    <dbReference type="NCBI Taxonomy" id="2576891"/>
    <lineage>
        <taxon>Bacteria</taxon>
        <taxon>Pseudomonadati</taxon>
        <taxon>Verrucomicrobiota</taxon>
        <taxon>Opitutia</taxon>
        <taxon>Opitutales</taxon>
        <taxon>Opitutaceae</taxon>
        <taxon>Nibricoccus</taxon>
    </lineage>
</organism>
<sequence>MSASAPSTAASAKPSTTAAFLDRAGMLLILAALILVCSFAVPNFASPNNAESVLLAVSTVGIVATTMLFCLASGNFDLSVGTIIPAGGVLCALILRDTGNLPLAIAGSLGFGAIVGLINGVVVAKFKINPLITTLSTMMMVKGLAFAFADSRSIGISHDGILGLANAAFPVIHNDRGGILFQITAPVWICFGLFGLFGFLLQRTTFGRNTLAVGGNEEAARLAGIPVDRVKITIFVLQGAIAALAGTLLAARMGIGDPKVAPGIELSIISACVLGGVSLSGGIGRMSYVIAGVFIMGIVENAMNLLNIKHDYQYIVRGAILLSAVLFDRFRQNR</sequence>
<keyword evidence="3 6" id="KW-0812">Transmembrane</keyword>
<reference evidence="7 8" key="1">
    <citation type="submission" date="2017-09" db="EMBL/GenBank/DDBJ databases">
        <title>Complete genome sequence of Verrucomicrobial strain HZ-65, isolated from freshwater.</title>
        <authorList>
            <person name="Choi A."/>
        </authorList>
    </citation>
    <scope>NUCLEOTIDE SEQUENCE [LARGE SCALE GENOMIC DNA]</scope>
    <source>
        <strain evidence="7 8">HZ-65</strain>
    </source>
</reference>
<dbReference type="GO" id="GO:0005886">
    <property type="term" value="C:plasma membrane"/>
    <property type="evidence" value="ECO:0007669"/>
    <property type="project" value="UniProtKB-SubCell"/>
</dbReference>
<evidence type="ECO:0000256" key="5">
    <source>
        <dbReference type="ARBA" id="ARBA00023136"/>
    </source>
</evidence>
<feature type="transmembrane region" description="Helical" evidence="6">
    <location>
        <begin position="232"/>
        <end position="254"/>
    </location>
</feature>
<feature type="transmembrane region" description="Helical" evidence="6">
    <location>
        <begin position="131"/>
        <end position="149"/>
    </location>
</feature>
<dbReference type="Proteomes" id="UP000217265">
    <property type="component" value="Chromosome"/>
</dbReference>
<dbReference type="InterPro" id="IPR001851">
    <property type="entry name" value="ABC_transp_permease"/>
</dbReference>
<evidence type="ECO:0000256" key="3">
    <source>
        <dbReference type="ARBA" id="ARBA00022692"/>
    </source>
</evidence>
<dbReference type="CDD" id="cd06579">
    <property type="entry name" value="TM_PBP1_transp_AraH_like"/>
    <property type="match status" value="1"/>
</dbReference>
<dbReference type="KEGG" id="vbh:CMV30_10650"/>
<gene>
    <name evidence="7" type="primary">araH</name>
    <name evidence="7" type="ORF">CMV30_10650</name>
</gene>
<keyword evidence="8" id="KW-1185">Reference proteome</keyword>
<dbReference type="EMBL" id="CP023344">
    <property type="protein sequence ID" value="ATC64378.1"/>
    <property type="molecule type" value="Genomic_DNA"/>
</dbReference>
<keyword evidence="2" id="KW-1003">Cell membrane</keyword>
<evidence type="ECO:0000256" key="4">
    <source>
        <dbReference type="ARBA" id="ARBA00022989"/>
    </source>
</evidence>
<dbReference type="GO" id="GO:0016787">
    <property type="term" value="F:hydrolase activity"/>
    <property type="evidence" value="ECO:0007669"/>
    <property type="project" value="UniProtKB-KW"/>
</dbReference>
<dbReference type="PANTHER" id="PTHR32196:SF37">
    <property type="entry name" value="L-ARABINOSE TRANSPORT SYSTEM PERMEASE PROTEIN ARAH"/>
    <property type="match status" value="1"/>
</dbReference>
<dbReference type="AlphaFoldDB" id="A0A290QGC3"/>
<proteinExistence type="predicted"/>
<dbReference type="GO" id="GO:0022857">
    <property type="term" value="F:transmembrane transporter activity"/>
    <property type="evidence" value="ECO:0007669"/>
    <property type="project" value="InterPro"/>
</dbReference>
<dbReference type="NCBIfam" id="NF008441">
    <property type="entry name" value="PRK11285.1"/>
    <property type="match status" value="1"/>
</dbReference>
<dbReference type="Pfam" id="PF02653">
    <property type="entry name" value="BPD_transp_2"/>
    <property type="match status" value="1"/>
</dbReference>
<feature type="transmembrane region" description="Helical" evidence="6">
    <location>
        <begin position="53"/>
        <end position="71"/>
    </location>
</feature>
<keyword evidence="5 6" id="KW-0472">Membrane</keyword>
<accession>A0A290QGC3</accession>
<dbReference type="EC" id="3.6.3.17" evidence="7"/>
<protein>
    <submittedName>
        <fullName evidence="7">L-arabinose ABC transporter permease AraH</fullName>
        <ecNumber evidence="7">3.6.3.17</ecNumber>
    </submittedName>
</protein>
<dbReference type="OrthoDB" id="9813906at2"/>
<keyword evidence="7" id="KW-0378">Hydrolase</keyword>
<evidence type="ECO:0000256" key="6">
    <source>
        <dbReference type="SAM" id="Phobius"/>
    </source>
</evidence>
<evidence type="ECO:0000256" key="1">
    <source>
        <dbReference type="ARBA" id="ARBA00004651"/>
    </source>
</evidence>
<comment type="subcellular location">
    <subcellularLocation>
        <location evidence="1">Cell membrane</location>
        <topology evidence="1">Multi-pass membrane protein</topology>
    </subcellularLocation>
</comment>
<feature type="transmembrane region" description="Helical" evidence="6">
    <location>
        <begin position="20"/>
        <end position="41"/>
    </location>
</feature>
<dbReference type="RefSeq" id="WP_096056010.1">
    <property type="nucleotide sequence ID" value="NZ_CP023344.1"/>
</dbReference>
<feature type="transmembrane region" description="Helical" evidence="6">
    <location>
        <begin position="179"/>
        <end position="201"/>
    </location>
</feature>
<evidence type="ECO:0000313" key="7">
    <source>
        <dbReference type="EMBL" id="ATC64378.1"/>
    </source>
</evidence>
<dbReference type="PANTHER" id="PTHR32196">
    <property type="entry name" value="ABC TRANSPORTER PERMEASE PROTEIN YPHD-RELATED-RELATED"/>
    <property type="match status" value="1"/>
</dbReference>
<name>A0A290QGC3_9BACT</name>
<keyword evidence="4 6" id="KW-1133">Transmembrane helix</keyword>